<dbReference type="SMART" id="SM00831">
    <property type="entry name" value="Cation_ATPase_N"/>
    <property type="match status" value="1"/>
</dbReference>
<dbReference type="GO" id="GO:0012505">
    <property type="term" value="C:endomembrane system"/>
    <property type="evidence" value="ECO:0007669"/>
    <property type="project" value="UniProtKB-SubCell"/>
</dbReference>
<dbReference type="RefSeq" id="WP_211533954.1">
    <property type="nucleotide sequence ID" value="NZ_CP058560.1"/>
</dbReference>
<dbReference type="GO" id="GO:0016020">
    <property type="term" value="C:membrane"/>
    <property type="evidence" value="ECO:0007669"/>
    <property type="project" value="InterPro"/>
</dbReference>
<dbReference type="InterPro" id="IPR006413">
    <property type="entry name" value="P-type_ATPase_IIA_PMR1"/>
</dbReference>
<organism evidence="15 16">
    <name type="scientific">Methanobacterium alkalithermotolerans</name>
    <dbReference type="NCBI Taxonomy" id="2731220"/>
    <lineage>
        <taxon>Archaea</taxon>
        <taxon>Methanobacteriati</taxon>
        <taxon>Methanobacteriota</taxon>
        <taxon>Methanomada group</taxon>
        <taxon>Methanobacteria</taxon>
        <taxon>Methanobacteriales</taxon>
        <taxon>Methanobacteriaceae</taxon>
        <taxon>Methanobacterium</taxon>
    </lineage>
</organism>
<dbReference type="GO" id="GO:0005524">
    <property type="term" value="F:ATP binding"/>
    <property type="evidence" value="ECO:0007669"/>
    <property type="project" value="UniProtKB-KW"/>
</dbReference>
<keyword evidence="11" id="KW-0406">Ion transport</keyword>
<feature type="transmembrane region" description="Helical" evidence="13">
    <location>
        <begin position="807"/>
        <end position="830"/>
    </location>
</feature>
<dbReference type="SUPFAM" id="SSF81653">
    <property type="entry name" value="Calcium ATPase, transduction domain A"/>
    <property type="match status" value="1"/>
</dbReference>
<evidence type="ECO:0000256" key="10">
    <source>
        <dbReference type="ARBA" id="ARBA00022989"/>
    </source>
</evidence>
<evidence type="ECO:0000256" key="5">
    <source>
        <dbReference type="ARBA" id="ARBA00022692"/>
    </source>
</evidence>
<feature type="transmembrane region" description="Helical" evidence="13">
    <location>
        <begin position="50"/>
        <end position="73"/>
    </location>
</feature>
<dbReference type="NCBIfam" id="TIGR01494">
    <property type="entry name" value="ATPase_P-type"/>
    <property type="match status" value="2"/>
</dbReference>
<feature type="transmembrane region" description="Helical" evidence="13">
    <location>
        <begin position="783"/>
        <end position="801"/>
    </location>
</feature>
<keyword evidence="7" id="KW-0106">Calcium</keyword>
<dbReference type="InterPro" id="IPR006068">
    <property type="entry name" value="ATPase_P-typ_cation-transptr_C"/>
</dbReference>
<dbReference type="GeneID" id="64819914"/>
<keyword evidence="6" id="KW-0547">Nucleotide-binding</keyword>
<name>A0A8T8K3F1_9EURY</name>
<evidence type="ECO:0000256" key="3">
    <source>
        <dbReference type="ARBA" id="ARBA00022448"/>
    </source>
</evidence>
<dbReference type="InterPro" id="IPR004014">
    <property type="entry name" value="ATPase_P-typ_cation-transptr_N"/>
</dbReference>
<keyword evidence="5 13" id="KW-0812">Transmembrane</keyword>
<dbReference type="KEGG" id="meme:HYG87_04075"/>
<evidence type="ECO:0000256" key="12">
    <source>
        <dbReference type="ARBA" id="ARBA00023136"/>
    </source>
</evidence>
<feature type="domain" description="Cation-transporting P-type ATPase N-terminal" evidence="14">
    <location>
        <begin position="2"/>
        <end position="75"/>
    </location>
</feature>
<evidence type="ECO:0000256" key="4">
    <source>
        <dbReference type="ARBA" id="ARBA00022568"/>
    </source>
</evidence>
<keyword evidence="16" id="KW-1185">Reference proteome</keyword>
<evidence type="ECO:0000256" key="7">
    <source>
        <dbReference type="ARBA" id="ARBA00022837"/>
    </source>
</evidence>
<dbReference type="Pfam" id="PF00122">
    <property type="entry name" value="E1-E2_ATPase"/>
    <property type="match status" value="1"/>
</dbReference>
<dbReference type="GO" id="GO:0005388">
    <property type="term" value="F:P-type calcium transporter activity"/>
    <property type="evidence" value="ECO:0007669"/>
    <property type="project" value="UniProtKB-EC"/>
</dbReference>
<protein>
    <recommendedName>
        <fullName evidence="2">P-type Ca(2+) transporter</fullName>
        <ecNumber evidence="2">7.2.2.10</ecNumber>
    </recommendedName>
</protein>
<dbReference type="AlphaFoldDB" id="A0A8T8K3F1"/>
<dbReference type="InterPro" id="IPR008250">
    <property type="entry name" value="ATPase_P-typ_transduc_dom_A_sf"/>
</dbReference>
<evidence type="ECO:0000256" key="13">
    <source>
        <dbReference type="SAM" id="Phobius"/>
    </source>
</evidence>
<evidence type="ECO:0000256" key="11">
    <source>
        <dbReference type="ARBA" id="ARBA00023065"/>
    </source>
</evidence>
<dbReference type="PANTHER" id="PTHR42861">
    <property type="entry name" value="CALCIUM-TRANSPORTING ATPASE"/>
    <property type="match status" value="1"/>
</dbReference>
<keyword evidence="9" id="KW-1278">Translocase</keyword>
<evidence type="ECO:0000256" key="8">
    <source>
        <dbReference type="ARBA" id="ARBA00022840"/>
    </source>
</evidence>
<evidence type="ECO:0000313" key="15">
    <source>
        <dbReference type="EMBL" id="QUH23008.1"/>
    </source>
</evidence>
<dbReference type="Pfam" id="PF00690">
    <property type="entry name" value="Cation_ATPase_N"/>
    <property type="match status" value="1"/>
</dbReference>
<feature type="transmembrane region" description="Helical" evidence="13">
    <location>
        <begin position="752"/>
        <end position="771"/>
    </location>
</feature>
<dbReference type="FunFam" id="3.40.50.1000:FF:000028">
    <property type="entry name" value="Calcium-transporting P-type ATPase, putative"/>
    <property type="match status" value="1"/>
</dbReference>
<evidence type="ECO:0000256" key="1">
    <source>
        <dbReference type="ARBA" id="ARBA00004127"/>
    </source>
</evidence>
<keyword evidence="10 13" id="KW-1133">Transmembrane helix</keyword>
<dbReference type="OrthoDB" id="8588at2157"/>
<dbReference type="Proteomes" id="UP000681041">
    <property type="component" value="Chromosome"/>
</dbReference>
<dbReference type="NCBIfam" id="TIGR01517">
    <property type="entry name" value="ATPase-IIB_Ca"/>
    <property type="match status" value="1"/>
</dbReference>
<evidence type="ECO:0000256" key="2">
    <source>
        <dbReference type="ARBA" id="ARBA00012790"/>
    </source>
</evidence>
<sequence length="839" mass="92545">MKWEKMNVKDVLNTLKTSFDGLSIDEARLRQEKYGKNELVEEEKDSPIKLFLMQFMDILIILLILAAIAAYFVGDELDAVVILAVVILNTCIGFIQEYRAEKAMEKLKGLISSEAVVIRDGQTMEIPTSELTPGDLVVIEEGDNIPADIRLIETSELLIDESSLTGESVPVSKITEIENKENEREVMAYMDSYVVSGRGKGVVIEIGMNTSIGKIAEMIQEEEGKTPLQEKIASLGKSLGLIALLVSAAVFIIEFFKGSPLVETFTTAVSLAVAAVPEGLPAILTLTLALGMQRMAKTNAVVRKLLAVETLGSCTVICTDKTGTLTLNRMSVRDTWLTSPENALKICALCNNARLSEGKVIGDPTDGAILLYAEEEGYSPEELEKKYPRIMEIPLDSTRKRMSTINQMDDENYLLTKGAPEIILKHCKWIEKDGDLVEMGPQDQEEIMGLLNKMTRNALRVLALSYRKISPDENLEEKDSLERDLIFVGLVGMMDPPRQEATDAIEVCKKAGISVVMITGDHRDTAAAIAREIGVIEDGGRVLTGPELEKLSESEFEDIVEEVKVYARVFPEQKVRIVEALQNKDNVVSMTGDGVNDAPALKKAAIGVSMGITGTDVAKESSDMVLQDDNFATIVHAVKEGRTIFDNIRRFVKFQISTNVGAILTIVSASVLNLPIPFNPIQILWINIIMDGPPAQSLGVEPPEKNIMLRKPDKENILPRKNLLHIIIAGLVMAVGTLGLYIYQLSIGISEIQARTVAFTVFVMFQIFNVFNCKSKTGFSNRFLIIAISVSFLLQLMVIYVPFLQDIFRTTAISPVDWALIMVISSLILVSEKIVEKFT</sequence>
<evidence type="ECO:0000256" key="9">
    <source>
        <dbReference type="ARBA" id="ARBA00022967"/>
    </source>
</evidence>
<dbReference type="NCBIfam" id="TIGR01522">
    <property type="entry name" value="ATPase-IIA2_Ca"/>
    <property type="match status" value="1"/>
</dbReference>
<keyword evidence="12 13" id="KW-0472">Membrane</keyword>
<dbReference type="SUPFAM" id="SSF56784">
    <property type="entry name" value="HAD-like"/>
    <property type="match status" value="1"/>
</dbReference>
<evidence type="ECO:0000313" key="16">
    <source>
        <dbReference type="Proteomes" id="UP000681041"/>
    </source>
</evidence>
<dbReference type="SUPFAM" id="SSF81660">
    <property type="entry name" value="Metal cation-transporting ATPase, ATP-binding domain N"/>
    <property type="match status" value="1"/>
</dbReference>
<dbReference type="InterPro" id="IPR001757">
    <property type="entry name" value="P_typ_ATPase"/>
</dbReference>
<feature type="transmembrane region" description="Helical" evidence="13">
    <location>
        <begin position="79"/>
        <end position="98"/>
    </location>
</feature>
<dbReference type="InterPro" id="IPR006408">
    <property type="entry name" value="P-type_ATPase_IIB"/>
</dbReference>
<dbReference type="GO" id="GO:0016887">
    <property type="term" value="F:ATP hydrolysis activity"/>
    <property type="evidence" value="ECO:0007669"/>
    <property type="project" value="InterPro"/>
</dbReference>
<dbReference type="InterPro" id="IPR059000">
    <property type="entry name" value="ATPase_P-type_domA"/>
</dbReference>
<feature type="transmembrane region" description="Helical" evidence="13">
    <location>
        <begin position="238"/>
        <end position="256"/>
    </location>
</feature>
<feature type="transmembrane region" description="Helical" evidence="13">
    <location>
        <begin position="723"/>
        <end position="746"/>
    </location>
</feature>
<keyword evidence="3" id="KW-0813">Transport</keyword>
<dbReference type="PROSITE" id="PS00154">
    <property type="entry name" value="ATPASE_E1_E2"/>
    <property type="match status" value="1"/>
</dbReference>
<comment type="subcellular location">
    <subcellularLocation>
        <location evidence="1">Endomembrane system</location>
        <topology evidence="1">Multi-pass membrane protein</topology>
    </subcellularLocation>
</comment>
<dbReference type="InterPro" id="IPR018303">
    <property type="entry name" value="ATPase_P-typ_P_site"/>
</dbReference>
<keyword evidence="8" id="KW-0067">ATP-binding</keyword>
<dbReference type="InterPro" id="IPR023298">
    <property type="entry name" value="ATPase_P-typ_TM_dom_sf"/>
</dbReference>
<reference evidence="15" key="1">
    <citation type="submission" date="2020-07" db="EMBL/GenBank/DDBJ databases">
        <title>Methanobacterium. sp. MethCan genome.</title>
        <authorList>
            <person name="Postec A."/>
            <person name="Quemeneur M."/>
        </authorList>
    </citation>
    <scope>NUCLEOTIDE SEQUENCE</scope>
    <source>
        <strain evidence="15">MethCAN</strain>
    </source>
</reference>
<dbReference type="InterPro" id="IPR044492">
    <property type="entry name" value="P_typ_ATPase_HD_dom"/>
</dbReference>
<dbReference type="Pfam" id="PF13246">
    <property type="entry name" value="Cation_ATPase"/>
    <property type="match status" value="1"/>
</dbReference>
<evidence type="ECO:0000259" key="14">
    <source>
        <dbReference type="SMART" id="SM00831"/>
    </source>
</evidence>
<dbReference type="InterPro" id="IPR023299">
    <property type="entry name" value="ATPase_P-typ_cyto_dom_N"/>
</dbReference>
<dbReference type="Gene3D" id="2.70.150.10">
    <property type="entry name" value="Calcium-transporting ATPase, cytoplasmic transduction domain A"/>
    <property type="match status" value="1"/>
</dbReference>
<dbReference type="PRINTS" id="PR00120">
    <property type="entry name" value="HATPASE"/>
</dbReference>
<dbReference type="Gene3D" id="3.40.1110.10">
    <property type="entry name" value="Calcium-transporting ATPase, cytoplasmic domain N"/>
    <property type="match status" value="2"/>
</dbReference>
<keyword evidence="4" id="KW-0109">Calcium transport</keyword>
<dbReference type="SFLD" id="SFLDG00002">
    <property type="entry name" value="C1.7:_P-type_atpase_like"/>
    <property type="match status" value="1"/>
</dbReference>
<dbReference type="EC" id="7.2.2.10" evidence="2"/>
<dbReference type="EMBL" id="CP058560">
    <property type="protein sequence ID" value="QUH23008.1"/>
    <property type="molecule type" value="Genomic_DNA"/>
</dbReference>
<dbReference type="SFLD" id="SFLDS00003">
    <property type="entry name" value="Haloacid_Dehalogenase"/>
    <property type="match status" value="1"/>
</dbReference>
<feature type="transmembrane region" description="Helical" evidence="13">
    <location>
        <begin position="268"/>
        <end position="290"/>
    </location>
</feature>
<proteinExistence type="predicted"/>
<dbReference type="SFLD" id="SFLDF00027">
    <property type="entry name" value="p-type_atpase"/>
    <property type="match status" value="1"/>
</dbReference>
<evidence type="ECO:0000256" key="6">
    <source>
        <dbReference type="ARBA" id="ARBA00022741"/>
    </source>
</evidence>
<dbReference type="InterPro" id="IPR023214">
    <property type="entry name" value="HAD_sf"/>
</dbReference>
<gene>
    <name evidence="15" type="ORF">HYG87_04075</name>
</gene>
<accession>A0A8T8K3F1</accession>
<dbReference type="PRINTS" id="PR00119">
    <property type="entry name" value="CATATPASE"/>
</dbReference>
<dbReference type="Gene3D" id="1.20.1110.10">
    <property type="entry name" value="Calcium-transporting ATPase, transmembrane domain"/>
    <property type="match status" value="2"/>
</dbReference>
<dbReference type="Gene3D" id="3.40.50.1000">
    <property type="entry name" value="HAD superfamily/HAD-like"/>
    <property type="match status" value="2"/>
</dbReference>
<dbReference type="SUPFAM" id="SSF81665">
    <property type="entry name" value="Calcium ATPase, transmembrane domain M"/>
    <property type="match status" value="1"/>
</dbReference>
<dbReference type="Pfam" id="PF00689">
    <property type="entry name" value="Cation_ATPase_C"/>
    <property type="match status" value="1"/>
</dbReference>
<dbReference type="InterPro" id="IPR036412">
    <property type="entry name" value="HAD-like_sf"/>
</dbReference>